<dbReference type="CDD" id="cd02891">
    <property type="entry name" value="A2M_like"/>
    <property type="match status" value="1"/>
</dbReference>
<dbReference type="OrthoDB" id="9767116at2"/>
<reference evidence="6 7" key="1">
    <citation type="submission" date="2007-08" db="EMBL/GenBank/DDBJ databases">
        <title>Complete sequence of Thermotoga lettingae TMO.</title>
        <authorList>
            <consortium name="US DOE Joint Genome Institute"/>
            <person name="Copeland A."/>
            <person name="Lucas S."/>
            <person name="Lapidus A."/>
            <person name="Barry K."/>
            <person name="Glavina del Rio T."/>
            <person name="Dalin E."/>
            <person name="Tice H."/>
            <person name="Pitluck S."/>
            <person name="Foster B."/>
            <person name="Bruce D."/>
            <person name="Schmutz J."/>
            <person name="Larimer F."/>
            <person name="Land M."/>
            <person name="Hauser L."/>
            <person name="Kyrpides N."/>
            <person name="Mikhailova N."/>
            <person name="Nelson K."/>
            <person name="Gogarten J.P."/>
            <person name="Noll K."/>
            <person name="Richardson P."/>
        </authorList>
    </citation>
    <scope>NUCLEOTIDE SEQUENCE [LARGE SCALE GENOMIC DNA]</scope>
    <source>
        <strain evidence="7">ATCC BAA-301 / DSM 14385 / NBRC 107922 / TMO</strain>
    </source>
</reference>
<dbReference type="GO" id="GO:0004866">
    <property type="term" value="F:endopeptidase inhibitor activity"/>
    <property type="evidence" value="ECO:0007669"/>
    <property type="project" value="InterPro"/>
</dbReference>
<dbReference type="HOGENOM" id="CLU_249027_0_0_0"/>
<dbReference type="InterPro" id="IPR050473">
    <property type="entry name" value="A2M/Complement_sys"/>
</dbReference>
<comment type="similarity">
    <text evidence="1">Belongs to the protease inhibitor I39 (alpha-2-macroglobulin) family. Bacterial alpha-2-macroglobulin subfamily.</text>
</comment>
<dbReference type="InterPro" id="IPR011626">
    <property type="entry name" value="Alpha-macroglobulin_TED"/>
</dbReference>
<evidence type="ECO:0000256" key="3">
    <source>
        <dbReference type="ARBA" id="ARBA00022966"/>
    </source>
</evidence>
<gene>
    <name evidence="6" type="ordered locus">Tlet_1755</name>
</gene>
<dbReference type="SMART" id="SM01359">
    <property type="entry name" value="A2M_N_2"/>
    <property type="match status" value="1"/>
</dbReference>
<dbReference type="STRING" id="416591.Tlet_1755"/>
<dbReference type="SMART" id="SM01419">
    <property type="entry name" value="Thiol-ester_cl"/>
    <property type="match status" value="1"/>
</dbReference>
<dbReference type="InterPro" id="IPR047565">
    <property type="entry name" value="Alpha-macroglob_thiol-ester_cl"/>
</dbReference>
<dbReference type="InterPro" id="IPR041246">
    <property type="entry name" value="Bact_MG10"/>
</dbReference>
<evidence type="ECO:0000256" key="2">
    <source>
        <dbReference type="ARBA" id="ARBA00022729"/>
    </source>
</evidence>
<dbReference type="Gene3D" id="2.60.40.1930">
    <property type="match status" value="1"/>
</dbReference>
<evidence type="ECO:0000259" key="5">
    <source>
        <dbReference type="SMART" id="SM01360"/>
    </source>
</evidence>
<keyword evidence="7" id="KW-1185">Reference proteome</keyword>
<evidence type="ECO:0000313" key="7">
    <source>
        <dbReference type="Proteomes" id="UP000002016"/>
    </source>
</evidence>
<dbReference type="Pfam" id="PF07678">
    <property type="entry name" value="TED_complement"/>
    <property type="match status" value="1"/>
</dbReference>
<dbReference type="Gene3D" id="1.50.10.20">
    <property type="match status" value="2"/>
</dbReference>
<dbReference type="Gene3D" id="2.20.130.20">
    <property type="match status" value="1"/>
</dbReference>
<dbReference type="Pfam" id="PF17973">
    <property type="entry name" value="bMG10"/>
    <property type="match status" value="1"/>
</dbReference>
<reference evidence="6 7" key="2">
    <citation type="journal article" date="2009" name="Proc. Natl. Acad. Sci. U.S.A.">
        <title>On the chimeric nature, thermophilic origin, and phylogenetic placement of the Thermotogales.</title>
        <authorList>
            <person name="Zhaxybayeva O."/>
            <person name="Swithers K.S."/>
            <person name="Lapierre P."/>
            <person name="Fournier G.P."/>
            <person name="Bickhart D.M."/>
            <person name="DeBoy R.T."/>
            <person name="Nelson K.E."/>
            <person name="Nesbo C.L."/>
            <person name="Doolittle W.F."/>
            <person name="Gogarten J.P."/>
            <person name="Noll K.M."/>
        </authorList>
    </citation>
    <scope>NUCLEOTIDE SEQUENCE [LARGE SCALE GENOMIC DNA]</scope>
    <source>
        <strain evidence="7">ATCC BAA-301 / DSM 14385 / NBRC 107922 / TMO</strain>
    </source>
</reference>
<sequence length="1544" mass="176934" precursor="true">MFKNFTLLSLLCATMFFGGYAYFLGSNILEIPDSKISFVASDMDKITLTIYELEIDAVKLFTQAEELPISKIVSNAKKHVYQRTFTITDKWQEFSLEFEEIGVYLAVLTGFEKSEKTTYDAMVLIVTDMGIVFVADEEKAILGVVKTTGGFLENVTVYLLKDNKVIGKTKTDENGLVRIDKDFDFALVKKEKSLAFCRFYRTRRSIDRDEKLFLLTDRPIYKPGDTVNLRGQLFKLDGSYYTALGASRVTVKIEDPKNNEIYSKTLSTDELGGFWDSFDLAETSSVGNYTIKVEHNERDFYETFLVEEYRKPEYKMEILPDKEKYISGEPVDFTIKVNYFNGQPVAGAQVALYVNADPIEQSEYLVYRAYELTDESGQVKISLKTEEGFEGYYTLQAIVADESQRQIEQEKSIYIYADNVKISVDRDYIFAKPGESVELKIFVSDLNGNPLSGQMSVLIGENEKTLQVDDGKAILKFSPDKIGSFKIQLSFQKARKSIYVHSYAWAKGYKISEFAVVTDKEKYKPGEKITVQLFSPSEVSGIIALTADTIYDLKPFSLKDHSTVEFTIPENVIERNLFLIFLAYENGRRIMDNLKIAIERDLNVEKAELYFDRESYKPGETAKLTIKSKNDGVFCLTIVDEAIYSMIGFNPAQIEEVIYPQNNYPDVTWSFSQRWFYIDLANLKSTGGLYSMLPEPTTFEDFKRSAVEAKINVREYFPDTALWIPQLRTKNKTATVEFKIPDSITNFIATAYGFSTKSMMQANSSFVVTKDFYVTPHLPSFLREGDVMQISATVHNQTSDILKTRLWLELPETVKLISPDQSLSIFDIVPKISNTSYWTINALKESDLSTITTYAVSHNDLKDAVALNIPVKPFAFEREFYVLEFVDGVKEISLPQSEYKTAKLRIFSNIIPLVEDSIRHLIKYPYGCTEQTMSSFLPAVIASQMGLKIEDLEDIVRKGLMRLYKYQKYDGGWGWWQTDDSNNFMTCYVMEGLYYAKKAGIEVASSVINSGINYLKENLSAYGVYVLDLYKIPHESYTPQKDIDWIYLSFSNEKALDEALKLVHETEKFAYVDQVYDFFTSDVQLTSILLRALTKWGKHEGLQRKIINYLFSKKDGYFWYSTKDTSFAVLALLEVLPGVENPHLVIENGSKVVELDTEGELSLQKEDLKIKGKGLVEVHVVYYESPVGSVSDGIEVKRDFFKRYEILIKNEKSIIDAFIPINQDYIPVSVELLEELKNGEIYISAFDDGKYSYRGTTFTVNGNKLSLNEMEFEFERLETFDGLILVIMENAAMVYDTKTQTAKTHFGTSDANLTKMGTVYLKDGKLWINDELIVMVPQDVKSLSCSKDEILLKSERGTYWFKEGRFTLLPFIAERILSWDGKELICDKGFTFSGNDELITVSPCKVTFSTGTVSVNSGDIMKTIIYLENGSGNYIVVEDYFPSCAQILQNYNERSLQSYSKFDYMWYRSWENWYLAREIYEDRIAFFTYKYSNGRMSYVWRATANGKYRILPTQAYSMYYKGLYAHSDPDVLNIGFRSEGMESE</sequence>
<dbReference type="SUPFAM" id="SSF48239">
    <property type="entry name" value="Terpenoid cyclases/Protein prenyltransferases"/>
    <property type="match status" value="1"/>
</dbReference>
<evidence type="ECO:0000259" key="4">
    <source>
        <dbReference type="SMART" id="SM01359"/>
    </source>
</evidence>
<feature type="domain" description="Alpha-2-macroglobulin" evidence="5">
    <location>
        <begin position="720"/>
        <end position="808"/>
    </location>
</feature>
<feature type="domain" description="Alpha-2-macroglobulin bait region" evidence="4">
    <location>
        <begin position="514"/>
        <end position="646"/>
    </location>
</feature>
<accession>A8F825</accession>
<dbReference type="InterPro" id="IPR001599">
    <property type="entry name" value="Macroglobln_a2"/>
</dbReference>
<dbReference type="PANTHER" id="PTHR11412">
    <property type="entry name" value="MACROGLOBULIN / COMPLEMENT"/>
    <property type="match status" value="1"/>
</dbReference>
<keyword evidence="2" id="KW-0732">Signal</keyword>
<dbReference type="InterPro" id="IPR002890">
    <property type="entry name" value="MG2"/>
</dbReference>
<dbReference type="InterPro" id="IPR011625">
    <property type="entry name" value="A2M_N_BRD"/>
</dbReference>
<evidence type="ECO:0000256" key="1">
    <source>
        <dbReference type="ARBA" id="ARBA00010556"/>
    </source>
</evidence>
<dbReference type="eggNOG" id="COG2373">
    <property type="taxonomic scope" value="Bacteria"/>
</dbReference>
<dbReference type="Proteomes" id="UP000002016">
    <property type="component" value="Chromosome"/>
</dbReference>
<dbReference type="KEGG" id="tle:Tlet_1755"/>
<evidence type="ECO:0000313" key="6">
    <source>
        <dbReference type="EMBL" id="ABV34309.1"/>
    </source>
</evidence>
<proteinExistence type="inferred from homology"/>
<name>A8F825_PSELT</name>
<dbReference type="EMBL" id="CP000812">
    <property type="protein sequence ID" value="ABV34309.1"/>
    <property type="molecule type" value="Genomic_DNA"/>
</dbReference>
<protein>
    <submittedName>
        <fullName evidence="6">Alpha-2-macroglobulin domain protein</fullName>
    </submittedName>
</protein>
<dbReference type="PANTHER" id="PTHR11412:SF136">
    <property type="entry name" value="CD109 ANTIGEN"/>
    <property type="match status" value="1"/>
</dbReference>
<dbReference type="InterPro" id="IPR013783">
    <property type="entry name" value="Ig-like_fold"/>
</dbReference>
<dbReference type="RefSeq" id="WP_012003785.1">
    <property type="nucleotide sequence ID" value="NC_009828.1"/>
</dbReference>
<organism evidence="6 7">
    <name type="scientific">Pseudothermotoga lettingae (strain ATCC BAA-301 / DSM 14385 / NBRC 107922 / TMO)</name>
    <name type="common">Thermotoga lettingae</name>
    <dbReference type="NCBI Taxonomy" id="416591"/>
    <lineage>
        <taxon>Bacteria</taxon>
        <taxon>Thermotogati</taxon>
        <taxon>Thermotogota</taxon>
        <taxon>Thermotogae</taxon>
        <taxon>Thermotogales</taxon>
        <taxon>Thermotogaceae</taxon>
        <taxon>Pseudothermotoga</taxon>
    </lineage>
</organism>
<dbReference type="InterPro" id="IPR008930">
    <property type="entry name" value="Terpenoid_cyclase/PrenylTrfase"/>
</dbReference>
<dbReference type="SMART" id="SM01360">
    <property type="entry name" value="A2M"/>
    <property type="match status" value="1"/>
</dbReference>
<dbReference type="Pfam" id="PF00207">
    <property type="entry name" value="A2M"/>
    <property type="match status" value="1"/>
</dbReference>
<dbReference type="GO" id="GO:0005615">
    <property type="term" value="C:extracellular space"/>
    <property type="evidence" value="ECO:0007669"/>
    <property type="project" value="InterPro"/>
</dbReference>
<keyword evidence="3" id="KW-0882">Thioester bond</keyword>
<dbReference type="Gene3D" id="2.60.40.10">
    <property type="entry name" value="Immunoglobulins"/>
    <property type="match status" value="2"/>
</dbReference>
<dbReference type="Pfam" id="PF01835">
    <property type="entry name" value="MG2"/>
    <property type="match status" value="1"/>
</dbReference>
<dbReference type="Pfam" id="PF07703">
    <property type="entry name" value="A2M_BRD"/>
    <property type="match status" value="1"/>
</dbReference>